<dbReference type="FunFam" id="3.40.50.720:FF:000003">
    <property type="entry name" value="S-(hydroxymethyl)glutathione dehydrogenase"/>
    <property type="match status" value="1"/>
</dbReference>
<dbReference type="GO" id="GO:0004022">
    <property type="term" value="F:alcohol dehydrogenase (NAD+) activity"/>
    <property type="evidence" value="ECO:0000318"/>
    <property type="project" value="GO_Central"/>
</dbReference>
<evidence type="ECO:0000259" key="10">
    <source>
        <dbReference type="Pfam" id="PF00107"/>
    </source>
</evidence>
<dbReference type="GO" id="GO:0051903">
    <property type="term" value="F:S-(hydroxymethyl)glutathione dehydrogenase [NAD(P)+] activity"/>
    <property type="evidence" value="ECO:0000318"/>
    <property type="project" value="GO_Central"/>
</dbReference>
<dbReference type="AlphaFoldDB" id="A0A058ZZX5"/>
<dbReference type="InterPro" id="IPR011032">
    <property type="entry name" value="GroES-like_sf"/>
</dbReference>
<reference evidence="12" key="1">
    <citation type="submission" date="2013-07" db="EMBL/GenBank/DDBJ databases">
        <title>The genome of Eucalyptus grandis.</title>
        <authorList>
            <person name="Schmutz J."/>
            <person name="Hayes R."/>
            <person name="Myburg A."/>
            <person name="Tuskan G."/>
            <person name="Grattapaglia D."/>
            <person name="Rokhsar D.S."/>
        </authorList>
    </citation>
    <scope>NUCLEOTIDE SEQUENCE</scope>
    <source>
        <tissue evidence="12">Leaf extractions</tissue>
    </source>
</reference>
<dbReference type="GO" id="GO:0046294">
    <property type="term" value="P:formaldehyde catabolic process"/>
    <property type="evidence" value="ECO:0000318"/>
    <property type="project" value="GO_Central"/>
</dbReference>
<evidence type="ECO:0008006" key="13">
    <source>
        <dbReference type="Google" id="ProtNLM"/>
    </source>
</evidence>
<feature type="domain" description="Alcohol dehydrogenase-like C-terminal" evidence="10">
    <location>
        <begin position="253"/>
        <end position="381"/>
    </location>
</feature>
<evidence type="ECO:0000256" key="6">
    <source>
        <dbReference type="ARBA" id="ARBA00023027"/>
    </source>
</evidence>
<dbReference type="GO" id="GO:0005829">
    <property type="term" value="C:cytosol"/>
    <property type="evidence" value="ECO:0000318"/>
    <property type="project" value="GO_Central"/>
</dbReference>
<dbReference type="Gene3D" id="3.90.180.10">
    <property type="entry name" value="Medium-chain alcohol dehydrogenases, catalytic domain"/>
    <property type="match status" value="1"/>
</dbReference>
<dbReference type="SUPFAM" id="SSF51735">
    <property type="entry name" value="NAD(P)-binding Rossmann-fold domains"/>
    <property type="match status" value="1"/>
</dbReference>
<dbReference type="Gramene" id="KCW47113">
    <property type="protein sequence ID" value="KCW47113"/>
    <property type="gene ID" value="EUGRSUZ_K00917"/>
</dbReference>
<dbReference type="InParanoid" id="A0A058ZZX5"/>
<dbReference type="InterPro" id="IPR036291">
    <property type="entry name" value="NAD(P)-bd_dom_sf"/>
</dbReference>
<keyword evidence="5" id="KW-0560">Oxidoreductase</keyword>
<organism evidence="12">
    <name type="scientific">Eucalyptus grandis</name>
    <name type="common">Flooded gum</name>
    <dbReference type="NCBI Taxonomy" id="71139"/>
    <lineage>
        <taxon>Eukaryota</taxon>
        <taxon>Viridiplantae</taxon>
        <taxon>Streptophyta</taxon>
        <taxon>Embryophyta</taxon>
        <taxon>Tracheophyta</taxon>
        <taxon>Spermatophyta</taxon>
        <taxon>Magnoliopsida</taxon>
        <taxon>eudicotyledons</taxon>
        <taxon>Gunneridae</taxon>
        <taxon>Pentapetalae</taxon>
        <taxon>rosids</taxon>
        <taxon>malvids</taxon>
        <taxon>Myrtales</taxon>
        <taxon>Myrtaceae</taxon>
        <taxon>Myrtoideae</taxon>
        <taxon>Eucalypteae</taxon>
        <taxon>Eucalyptus</taxon>
    </lineage>
</organism>
<dbReference type="InterPro" id="IPR002328">
    <property type="entry name" value="ADH_Zn_CS"/>
</dbReference>
<dbReference type="eggNOG" id="KOG0022">
    <property type="taxonomic scope" value="Eukaryota"/>
</dbReference>
<feature type="compositionally biased region" description="Gly residues" evidence="9">
    <location>
        <begin position="29"/>
        <end position="43"/>
    </location>
</feature>
<proteinExistence type="inferred from homology"/>
<sequence>MGLIACRREKEKDGEQGRQLSSDNVQRGGVLGSRGGMEGGGDSSGSPQGERSEDEDAVRQHLPLRSPMLPGFPFGRSILFHISLLLSLYYSLCSSAVPLPTLSLILSLLQPLYPRVLGHEGVGIVESVGEEVEELKEGDVVIPAYVGECRECENCKSEKTNLCLRYPLSMNGVLPDGTSRMSIRGQALYHLLSCSTWSEYTVSDANYVVKVDPGVALPHASFLSCGFSTGFGAAWMDSKVESGSSVAVIGLGAVGLGAIGGARAQGATTIIGVDKNGMKKDKGEVFGMTHFINPDDHKSSDGTHSKSISEMVKDLTGGAGVDYCFECSGVPNLINQALEATKVGKGKAVAVGAGLKHVVEINFMELLVGRTLKGTIFGGLKSKTHLPLLVHKSKDEEIPLDELLTHEMKLADVPRAREVLKRSDCIKILIKI</sequence>
<dbReference type="GO" id="GO:0008270">
    <property type="term" value="F:zinc ion binding"/>
    <property type="evidence" value="ECO:0000318"/>
    <property type="project" value="GO_Central"/>
</dbReference>
<dbReference type="InterPro" id="IPR013154">
    <property type="entry name" value="ADH-like_N"/>
</dbReference>
<evidence type="ECO:0000259" key="11">
    <source>
        <dbReference type="Pfam" id="PF08240"/>
    </source>
</evidence>
<dbReference type="PANTHER" id="PTHR43880">
    <property type="entry name" value="ALCOHOL DEHYDROGENASE"/>
    <property type="match status" value="1"/>
</dbReference>
<evidence type="ECO:0000313" key="12">
    <source>
        <dbReference type="EMBL" id="KCW47113.1"/>
    </source>
</evidence>
<dbReference type="OMA" id="CKATICW"/>
<evidence type="ECO:0000256" key="7">
    <source>
        <dbReference type="ARBA" id="ARBA00060764"/>
    </source>
</evidence>
<comment type="cofactor">
    <cofactor evidence="1 8">
        <name>Zn(2+)</name>
        <dbReference type="ChEBI" id="CHEBI:29105"/>
    </cofactor>
</comment>
<feature type="compositionally biased region" description="Basic and acidic residues" evidence="9">
    <location>
        <begin position="1"/>
        <end position="16"/>
    </location>
</feature>
<keyword evidence="6" id="KW-0520">NAD</keyword>
<evidence type="ECO:0000256" key="4">
    <source>
        <dbReference type="ARBA" id="ARBA00022833"/>
    </source>
</evidence>
<dbReference type="Gene3D" id="3.40.50.720">
    <property type="entry name" value="NAD(P)-binding Rossmann-like Domain"/>
    <property type="match status" value="1"/>
</dbReference>
<comment type="similarity">
    <text evidence="7">Belongs to the zinc-containing alcohol dehydrogenase family. Class-IV subfamily.</text>
</comment>
<dbReference type="SUPFAM" id="SSF50129">
    <property type="entry name" value="GroES-like"/>
    <property type="match status" value="1"/>
</dbReference>
<dbReference type="STRING" id="71139.A0A058ZZX5"/>
<protein>
    <recommendedName>
        <fullName evidence="13">Enoyl reductase (ER) domain-containing protein</fullName>
    </recommendedName>
</protein>
<accession>A0A058ZZX5</accession>
<keyword evidence="3 8" id="KW-0479">Metal-binding</keyword>
<evidence type="ECO:0000256" key="9">
    <source>
        <dbReference type="SAM" id="MobiDB-lite"/>
    </source>
</evidence>
<dbReference type="FunFam" id="3.90.180.10:FF:000067">
    <property type="entry name" value="alcohol dehydrogenase 1-like isoform X1"/>
    <property type="match status" value="1"/>
</dbReference>
<feature type="domain" description="Alcohol dehydrogenase-like N-terminal" evidence="11">
    <location>
        <begin position="112"/>
        <end position="212"/>
    </location>
</feature>
<evidence type="ECO:0000256" key="5">
    <source>
        <dbReference type="ARBA" id="ARBA00023002"/>
    </source>
</evidence>
<dbReference type="PANTHER" id="PTHR43880:SF38">
    <property type="entry name" value="ALCOHOL DEHYDROGENASE-RELATED"/>
    <property type="match status" value="1"/>
</dbReference>
<gene>
    <name evidence="12" type="ORF">EUGRSUZ_K00917</name>
</gene>
<feature type="region of interest" description="Disordered" evidence="9">
    <location>
        <begin position="1"/>
        <end position="58"/>
    </location>
</feature>
<comment type="subunit">
    <text evidence="2">Homodimer.</text>
</comment>
<evidence type="ECO:0000256" key="8">
    <source>
        <dbReference type="RuleBase" id="RU361277"/>
    </source>
</evidence>
<evidence type="ECO:0000256" key="3">
    <source>
        <dbReference type="ARBA" id="ARBA00022723"/>
    </source>
</evidence>
<name>A0A058ZZX5_EUCGR</name>
<dbReference type="Pfam" id="PF00107">
    <property type="entry name" value="ADH_zinc_N"/>
    <property type="match status" value="1"/>
</dbReference>
<dbReference type="InterPro" id="IPR013149">
    <property type="entry name" value="ADH-like_C"/>
</dbReference>
<dbReference type="Pfam" id="PF08240">
    <property type="entry name" value="ADH_N"/>
    <property type="match status" value="1"/>
</dbReference>
<keyword evidence="4 8" id="KW-0862">Zinc</keyword>
<dbReference type="EMBL" id="KK198763">
    <property type="protein sequence ID" value="KCW47113.1"/>
    <property type="molecule type" value="Genomic_DNA"/>
</dbReference>
<evidence type="ECO:0000256" key="2">
    <source>
        <dbReference type="ARBA" id="ARBA00011738"/>
    </source>
</evidence>
<evidence type="ECO:0000256" key="1">
    <source>
        <dbReference type="ARBA" id="ARBA00001947"/>
    </source>
</evidence>
<dbReference type="PROSITE" id="PS00059">
    <property type="entry name" value="ADH_ZINC"/>
    <property type="match status" value="1"/>
</dbReference>